<keyword evidence="15" id="KW-1185">Reference proteome</keyword>
<dbReference type="Gene3D" id="3.30.420.10">
    <property type="entry name" value="Ribonuclease H-like superfamily/Ribonuclease H"/>
    <property type="match status" value="1"/>
</dbReference>
<keyword evidence="4 12" id="KW-0347">Helicase</keyword>
<dbReference type="Proteomes" id="UP000070533">
    <property type="component" value="Unassembled WGS sequence"/>
</dbReference>
<dbReference type="OrthoDB" id="9809039at2"/>
<dbReference type="Pfam" id="PF00580">
    <property type="entry name" value="UvrD-helicase"/>
    <property type="match status" value="1"/>
</dbReference>
<evidence type="ECO:0000256" key="9">
    <source>
        <dbReference type="ARBA" id="ARBA00034617"/>
    </source>
</evidence>
<dbReference type="InterPro" id="IPR013520">
    <property type="entry name" value="Ribonucl_H"/>
</dbReference>
<dbReference type="GO" id="GO:0005829">
    <property type="term" value="C:cytosol"/>
    <property type="evidence" value="ECO:0007669"/>
    <property type="project" value="TreeGrafter"/>
</dbReference>
<keyword evidence="3 12" id="KW-0378">Hydrolase</keyword>
<sequence>MEAINDIETLDKSQIPVVEASSGYHLVLASPGCGKTHILAERIRYAHVRGVDYDDMLCLTFTNRAAREMLNRIRSVVDDVELEKLQVGNVHHFCSKFLFEENRVEADTSIIDDEEAVSIIADYRNESEEGVIGDFNRYKAYQEIIFFSHMIYQMRNGHPWQYFLHPESFTDDDRDAVKEICRLQRMEYNEQAVLQIYRNAQLYLDDADAPRLDWKLANKMRHLLWKMYYASCYEQYKSEHHMLDFEDLLLLTYDIYKKDESCKRYPWIQVDEVQDLNGMQLAIIDLLTKKEQPMVMYLGDEQQAIFSFMGAKLETLTILKMRCKGNIHHLLRNHRSPKYLLNVFNDYAEKQMKIDRELLPMTDNNVKAQAGDLLIMPCSSMETELEDVADMALRLYTENERETTAVIVSSNADADRLSKAMTSIQLNHFKVSGRDLFDTTSVKLLMAHLNVLGNEHNFLSWTRILKGSKVFESNALARRFVHKLKKLAISPTDLLLYEASTYVADFLETYNNEEIVVFDTETTGLNVFEDDIIEIAAMRIRNGVIAGEPLDLYIETNRPILKKLGDVDNPLYELYHSKLNRGELLSPQEALQRFLDYLDNAVLLGHNVNFDYNILDNNLRRHLGLSMRERPNRHFDSLKLMRLLEGNLASYKLESLLERFNLVGENSHRAIDDVGATVSLVRLCAEKSAEKVAGQQAFLAHPRVIPYVRKFRSAYQDLFVSAYNGRYAQVADGEKALVKAMKQAYDYFLEMGVIDAIDRLDYVLRYLAMDMLTDDHVPNALVEQLAYYMMDISTLKESDFCNSRSIRERVYVTTVHKAKGLEFDNVIVFDAANGRYPNSFNKNKKNDEEDARKLYVAMSRAKRRLYIAYAMTSKDRYGGIHNRELTPFMNEVQGYFGITR</sequence>
<evidence type="ECO:0000256" key="1">
    <source>
        <dbReference type="ARBA" id="ARBA00009922"/>
    </source>
</evidence>
<protein>
    <recommendedName>
        <fullName evidence="10">DNA 3'-5' helicase</fullName>
        <ecNumber evidence="10">5.6.2.4</ecNumber>
    </recommendedName>
</protein>
<dbReference type="InterPro" id="IPR012337">
    <property type="entry name" value="RNaseH-like_sf"/>
</dbReference>
<comment type="caution">
    <text evidence="14">The sequence shown here is derived from an EMBL/GenBank/DDBJ whole genome shotgun (WGS) entry which is preliminary data.</text>
</comment>
<evidence type="ECO:0000313" key="15">
    <source>
        <dbReference type="Proteomes" id="UP000070533"/>
    </source>
</evidence>
<dbReference type="GO" id="GO:0000725">
    <property type="term" value="P:recombinational repair"/>
    <property type="evidence" value="ECO:0007669"/>
    <property type="project" value="TreeGrafter"/>
</dbReference>
<evidence type="ECO:0000256" key="2">
    <source>
        <dbReference type="ARBA" id="ARBA00022741"/>
    </source>
</evidence>
<dbReference type="GO" id="GO:0043138">
    <property type="term" value="F:3'-5' DNA helicase activity"/>
    <property type="evidence" value="ECO:0007669"/>
    <property type="project" value="UniProtKB-EC"/>
</dbReference>
<dbReference type="InterPro" id="IPR036397">
    <property type="entry name" value="RNaseH_sf"/>
</dbReference>
<dbReference type="FunFam" id="3.30.420.10:FF:000045">
    <property type="entry name" value="3'-5' exonuclease DinG"/>
    <property type="match status" value="1"/>
</dbReference>
<organism evidence="14 15">
    <name type="scientific">Prevotella corporis</name>
    <dbReference type="NCBI Taxonomy" id="28128"/>
    <lineage>
        <taxon>Bacteria</taxon>
        <taxon>Pseudomonadati</taxon>
        <taxon>Bacteroidota</taxon>
        <taxon>Bacteroidia</taxon>
        <taxon>Bacteroidales</taxon>
        <taxon>Prevotellaceae</taxon>
        <taxon>Prevotella</taxon>
    </lineage>
</organism>
<dbReference type="Pfam" id="PF00929">
    <property type="entry name" value="RNase_T"/>
    <property type="match status" value="1"/>
</dbReference>
<dbReference type="PROSITE" id="PS51198">
    <property type="entry name" value="UVRD_HELICASE_ATP_BIND"/>
    <property type="match status" value="1"/>
</dbReference>
<evidence type="ECO:0000256" key="7">
    <source>
        <dbReference type="ARBA" id="ARBA00025483"/>
    </source>
</evidence>
<dbReference type="InterPro" id="IPR014016">
    <property type="entry name" value="UvrD-like_ATP-bd"/>
</dbReference>
<evidence type="ECO:0000256" key="4">
    <source>
        <dbReference type="ARBA" id="ARBA00022806"/>
    </source>
</evidence>
<dbReference type="Gene3D" id="1.10.10.160">
    <property type="match status" value="1"/>
</dbReference>
<name>A0A133QCX1_9BACT</name>
<dbReference type="GO" id="GO:0016887">
    <property type="term" value="F:ATP hydrolysis activity"/>
    <property type="evidence" value="ECO:0007669"/>
    <property type="project" value="RHEA"/>
</dbReference>
<dbReference type="CDD" id="cd06127">
    <property type="entry name" value="DEDDh"/>
    <property type="match status" value="1"/>
</dbReference>
<evidence type="ECO:0000256" key="6">
    <source>
        <dbReference type="ARBA" id="ARBA00023235"/>
    </source>
</evidence>
<dbReference type="PATRIC" id="fig|28128.5.peg.1005"/>
<comment type="subunit">
    <text evidence="8">DNA polymerase III contains a core (composed of alpha, epsilon and theta chains) that associates with a tau subunit. This core dimerizes to form the POLIII' complex. PolIII' associates with the gamma complex (composed of gamma, delta, delta', psi and chi chains) and with the beta chain to form the complete DNA polymerase III complex.</text>
</comment>
<dbReference type="PANTHER" id="PTHR11070:SF3">
    <property type="entry name" value="DNA 3'-5' HELICASE"/>
    <property type="match status" value="1"/>
</dbReference>
<dbReference type="AlphaFoldDB" id="A0A133QCX1"/>
<dbReference type="EMBL" id="LRQG01000061">
    <property type="protein sequence ID" value="KXA40736.1"/>
    <property type="molecule type" value="Genomic_DNA"/>
</dbReference>
<dbReference type="STRING" id="28128.HMPREF3226_00996"/>
<dbReference type="Gene3D" id="3.40.50.300">
    <property type="entry name" value="P-loop containing nucleotide triphosphate hydrolases"/>
    <property type="match status" value="4"/>
</dbReference>
<comment type="function">
    <text evidence="7">DNA polymerase III is a complex, multichain enzyme responsible for most of the replicative synthesis in bacteria. The epsilon subunit contain the editing function and is a proofreading 3'-5' exonuclease.</text>
</comment>
<dbReference type="GO" id="GO:0005524">
    <property type="term" value="F:ATP binding"/>
    <property type="evidence" value="ECO:0007669"/>
    <property type="project" value="UniProtKB-UniRule"/>
</dbReference>
<feature type="binding site" evidence="12">
    <location>
        <begin position="29"/>
        <end position="36"/>
    </location>
    <ligand>
        <name>ATP</name>
        <dbReference type="ChEBI" id="CHEBI:30616"/>
    </ligand>
</feature>
<evidence type="ECO:0000256" key="12">
    <source>
        <dbReference type="PROSITE-ProRule" id="PRU00560"/>
    </source>
</evidence>
<evidence type="ECO:0000259" key="13">
    <source>
        <dbReference type="PROSITE" id="PS51198"/>
    </source>
</evidence>
<dbReference type="SUPFAM" id="SSF53098">
    <property type="entry name" value="Ribonuclease H-like"/>
    <property type="match status" value="1"/>
</dbReference>
<comment type="catalytic activity">
    <reaction evidence="11">
        <text>ATP + H2O = ADP + phosphate + H(+)</text>
        <dbReference type="Rhea" id="RHEA:13065"/>
        <dbReference type="ChEBI" id="CHEBI:15377"/>
        <dbReference type="ChEBI" id="CHEBI:15378"/>
        <dbReference type="ChEBI" id="CHEBI:30616"/>
        <dbReference type="ChEBI" id="CHEBI:43474"/>
        <dbReference type="ChEBI" id="CHEBI:456216"/>
        <dbReference type="EC" id="5.6.2.4"/>
    </reaction>
</comment>
<dbReference type="eggNOG" id="COG0210">
    <property type="taxonomic scope" value="Bacteria"/>
</dbReference>
<dbReference type="InterPro" id="IPR013986">
    <property type="entry name" value="DExx_box_DNA_helicase_dom_sf"/>
</dbReference>
<keyword evidence="2 12" id="KW-0547">Nucleotide-binding</keyword>
<dbReference type="Gene3D" id="1.10.486.10">
    <property type="entry name" value="PCRA, domain 4"/>
    <property type="match status" value="1"/>
</dbReference>
<dbReference type="SUPFAM" id="SSF52540">
    <property type="entry name" value="P-loop containing nucleoside triphosphate hydrolases"/>
    <property type="match status" value="1"/>
</dbReference>
<accession>A0A133QCX1</accession>
<gene>
    <name evidence="14" type="ORF">HMPREF3226_00996</name>
</gene>
<proteinExistence type="inferred from homology"/>
<dbReference type="GO" id="GO:0003677">
    <property type="term" value="F:DNA binding"/>
    <property type="evidence" value="ECO:0007669"/>
    <property type="project" value="InterPro"/>
</dbReference>
<dbReference type="SMART" id="SM00479">
    <property type="entry name" value="EXOIII"/>
    <property type="match status" value="1"/>
</dbReference>
<evidence type="ECO:0000256" key="10">
    <source>
        <dbReference type="ARBA" id="ARBA00034808"/>
    </source>
</evidence>
<evidence type="ECO:0000256" key="3">
    <source>
        <dbReference type="ARBA" id="ARBA00022801"/>
    </source>
</evidence>
<dbReference type="InterPro" id="IPR014017">
    <property type="entry name" value="DNA_helicase_UvrD-like_C"/>
</dbReference>
<feature type="domain" description="UvrD-like helicase ATP-binding" evidence="13">
    <location>
        <begin position="8"/>
        <end position="337"/>
    </location>
</feature>
<dbReference type="GO" id="GO:0004527">
    <property type="term" value="F:exonuclease activity"/>
    <property type="evidence" value="ECO:0007669"/>
    <property type="project" value="UniProtKB-ARBA"/>
</dbReference>
<evidence type="ECO:0000256" key="5">
    <source>
        <dbReference type="ARBA" id="ARBA00022840"/>
    </source>
</evidence>
<comment type="similarity">
    <text evidence="1">Belongs to the helicase family. UvrD subfamily.</text>
</comment>
<dbReference type="EC" id="5.6.2.4" evidence="10"/>
<dbReference type="Pfam" id="PF13361">
    <property type="entry name" value="UvrD_C"/>
    <property type="match status" value="1"/>
</dbReference>
<evidence type="ECO:0000256" key="8">
    <source>
        <dbReference type="ARBA" id="ARBA00026073"/>
    </source>
</evidence>
<dbReference type="InterPro" id="IPR000212">
    <property type="entry name" value="DNA_helicase_UvrD/REP"/>
</dbReference>
<keyword evidence="6" id="KW-0413">Isomerase</keyword>
<evidence type="ECO:0000313" key="14">
    <source>
        <dbReference type="EMBL" id="KXA40736.1"/>
    </source>
</evidence>
<comment type="catalytic activity">
    <reaction evidence="9">
        <text>Couples ATP hydrolysis with the unwinding of duplex DNA by translocating in the 3'-5' direction.</text>
        <dbReference type="EC" id="5.6.2.4"/>
    </reaction>
</comment>
<keyword evidence="5 12" id="KW-0067">ATP-binding</keyword>
<reference evidence="15" key="1">
    <citation type="submission" date="2016-01" db="EMBL/GenBank/DDBJ databases">
        <authorList>
            <person name="Mitreva M."/>
            <person name="Pepin K.H."/>
            <person name="Mihindukulasuriya K.A."/>
            <person name="Fulton R."/>
            <person name="Fronick C."/>
            <person name="O'Laughlin M."/>
            <person name="Miner T."/>
            <person name="Herter B."/>
            <person name="Rosa B.A."/>
            <person name="Cordes M."/>
            <person name="Tomlinson C."/>
            <person name="Wollam A."/>
            <person name="Palsikar V.B."/>
            <person name="Mardis E.R."/>
            <person name="Wilson R.K."/>
        </authorList>
    </citation>
    <scope>NUCLEOTIDE SEQUENCE [LARGE SCALE GENOMIC DNA]</scope>
    <source>
        <strain evidence="15">MJR7716</strain>
    </source>
</reference>
<dbReference type="PANTHER" id="PTHR11070">
    <property type="entry name" value="UVRD / RECB / PCRA DNA HELICASE FAMILY MEMBER"/>
    <property type="match status" value="1"/>
</dbReference>
<dbReference type="InterPro" id="IPR027417">
    <property type="entry name" value="P-loop_NTPase"/>
</dbReference>
<dbReference type="RefSeq" id="WP_060940489.1">
    <property type="nucleotide sequence ID" value="NZ_KQ957219.1"/>
</dbReference>
<evidence type="ECO:0000256" key="11">
    <source>
        <dbReference type="ARBA" id="ARBA00048988"/>
    </source>
</evidence>